<gene>
    <name evidence="1" type="ORF">H1P_2530007</name>
</gene>
<name>A0A563VSL1_9CYAN</name>
<dbReference type="EMBL" id="CAACVJ010000172">
    <property type="protein sequence ID" value="VEP14279.1"/>
    <property type="molecule type" value="Genomic_DNA"/>
</dbReference>
<dbReference type="OrthoDB" id="5508069at2"/>
<evidence type="ECO:0008006" key="3">
    <source>
        <dbReference type="Google" id="ProtNLM"/>
    </source>
</evidence>
<protein>
    <recommendedName>
        <fullName evidence="3">Nucleotidyl transferase AbiEii/AbiGii toxin family protein</fullName>
    </recommendedName>
</protein>
<reference evidence="1 2" key="1">
    <citation type="submission" date="2019-01" db="EMBL/GenBank/DDBJ databases">
        <authorList>
            <person name="Brito A."/>
        </authorList>
    </citation>
    <scope>NUCLEOTIDE SEQUENCE [LARGE SCALE GENOMIC DNA]</scope>
    <source>
        <strain evidence="1">1</strain>
    </source>
</reference>
<accession>A0A563VSL1</accession>
<evidence type="ECO:0000313" key="2">
    <source>
        <dbReference type="Proteomes" id="UP000320055"/>
    </source>
</evidence>
<sequence length="318" mass="36976">MLLNPPQNLPFLSAICWQIDDIYRLLPKEMLQIYERNWRYCGILATPSTEEISFIKQLCHYYNSDLIINNLSMFKREFHRLILTVLSTFNAKYLLDYGAYFGGGTLFSLDYGEYRLSKDIDCICGVGEGYRQLRQQIYSLGYDALFSDTKEIELPQAIKSDQYGIRFPVLIKNTIIKIEIVAEGRIALEQPEYPNWSPVPCLNFKDRIAEKLLANSDRWLDNSVKSRDLIDLAIARIHSPFPEEAFHKAEQAYPVIEPLKEAIINFQAKPEYREECFSILQIDNPAQVINGLDLLAQDFNFDTTERTFPETNYDYLDN</sequence>
<dbReference type="RefSeq" id="WP_144872749.1">
    <property type="nucleotide sequence ID" value="NZ_LR213996.1"/>
</dbReference>
<dbReference type="InterPro" id="IPR014942">
    <property type="entry name" value="AbiEii"/>
</dbReference>
<dbReference type="Proteomes" id="UP000320055">
    <property type="component" value="Unassembled WGS sequence"/>
</dbReference>
<dbReference type="Pfam" id="PF08843">
    <property type="entry name" value="AbiEii"/>
    <property type="match status" value="1"/>
</dbReference>
<organism evidence="1 2">
    <name type="scientific">Hyella patelloides LEGE 07179</name>
    <dbReference type="NCBI Taxonomy" id="945734"/>
    <lineage>
        <taxon>Bacteria</taxon>
        <taxon>Bacillati</taxon>
        <taxon>Cyanobacteriota</taxon>
        <taxon>Cyanophyceae</taxon>
        <taxon>Pleurocapsales</taxon>
        <taxon>Hyellaceae</taxon>
        <taxon>Hyella</taxon>
    </lineage>
</organism>
<dbReference type="AlphaFoldDB" id="A0A563VSL1"/>
<proteinExistence type="predicted"/>
<keyword evidence="2" id="KW-1185">Reference proteome</keyword>
<evidence type="ECO:0000313" key="1">
    <source>
        <dbReference type="EMBL" id="VEP14279.1"/>
    </source>
</evidence>